<keyword evidence="4" id="KW-1185">Reference proteome</keyword>
<comment type="caution">
    <text evidence="3">The sequence shown here is derived from an EMBL/GenBank/DDBJ whole genome shotgun (WGS) entry which is preliminary data.</text>
</comment>
<feature type="region of interest" description="Disordered" evidence="1">
    <location>
        <begin position="873"/>
        <end position="944"/>
    </location>
</feature>
<name>A0A9W7YAP4_9FUNG</name>
<dbReference type="Proteomes" id="UP001143981">
    <property type="component" value="Unassembled WGS sequence"/>
</dbReference>
<sequence>PLAEAGISAQVVATCDAPVGTDDAMLAAWLAPLVPDGVSMALVLAALGRWGRPVYEIHAEQVAEAARLADAERERLVALAADAAAAANAKAFANRGTGPLTATSEFGIQVEPRTAEKQHQAGLATAVDASTDAAKPPAQSSVAVATDRRLVDRWAEPLDLVARLDQAVAAGVEVADRATSHVIESTSTAVGPAFEQRDVSTSSAAATAEAATAAGGPLRTAAVDSTVEVRNQSVATGGPATAVAATSTMVSVADAMVGPARPVVGRATDGAVASSERCIETDAATTQAVGTSAVAVATDAATEPHVAGTADAAVSAAPIPSDAAMSTAVLQASYRSIGTGVSAPVLSTGTQAVPPRAELGVSAHSESAPVTAGALAPIHGEMVAADDEEASAAGDSLDEAMGAADGAALQPRVPRSRPPVPALALGAARSIRTPSPTIPLPPLPQATTSRSMPLHLGGGGGGGSDSAVGLNRLHNAWTLPPTASAPEKEESDGEDYGYIMVSPRTHVQHVPVPAISSARMSVESESLDRGEHSSRAMSEIVRYASSDGAAGASLGNRERGPSAYGGDECDSGDELGDDVEAARPAVGPLPGRFNTVRGIAMETDEMAGKRSSVSIGVEAGTHAASSSMFVRQLDPLIVQSIARTMVGANMWKYTPTRFANSTMRERRHQRYFWVQPYAKLLNWSKQAPSSGMGITRSSRENGGRSVFMREVRIEEEPRGHGSGSGEPSYVIVVRTDHREIKLKAMSQADHDQWYMALSYLQSRRIITSTTYPSATMAASSRNVAGYHSDDSLHSRETSMGSMDATQRVVLQADQRARRDMTERSRSRSHSRPRGPISGLLGRPPPPPPPQLPSSSVGSLETANDSYVARGALASSVSHASRDSSMHDGRGSISAPPLAHKGGSPRRPHRSTLDITPQRVQSLQTTPLSLRPVSMMPPVTPRRGDSAKRLSIGLFRKMGGSGTSLFRHGTQMSEEALVLPAAASSASPVPQAGSDESLQPAPSIAVAMMGGPAVQYLQADARGSVRKMFSGSFLRALRSRESVVEETDGAQ</sequence>
<feature type="compositionally biased region" description="Acidic residues" evidence="1">
    <location>
        <begin position="567"/>
        <end position="579"/>
    </location>
</feature>
<feature type="region of interest" description="Disordered" evidence="1">
    <location>
        <begin position="549"/>
        <end position="587"/>
    </location>
</feature>
<dbReference type="Pfam" id="PF12814">
    <property type="entry name" value="Mcp5_PH"/>
    <property type="match status" value="1"/>
</dbReference>
<dbReference type="GO" id="GO:0005938">
    <property type="term" value="C:cell cortex"/>
    <property type="evidence" value="ECO:0007669"/>
    <property type="project" value="InterPro"/>
</dbReference>
<dbReference type="PANTHER" id="PTHR28190:SF1">
    <property type="entry name" value="NUCLEAR MIGRATION PROTEIN NUM1"/>
    <property type="match status" value="1"/>
</dbReference>
<dbReference type="GO" id="GO:0005543">
    <property type="term" value="F:phospholipid binding"/>
    <property type="evidence" value="ECO:0007669"/>
    <property type="project" value="InterPro"/>
</dbReference>
<dbReference type="GO" id="GO:0000226">
    <property type="term" value="P:microtubule cytoskeleton organization"/>
    <property type="evidence" value="ECO:0007669"/>
    <property type="project" value="TreeGrafter"/>
</dbReference>
<dbReference type="GO" id="GO:0015631">
    <property type="term" value="F:tubulin binding"/>
    <property type="evidence" value="ECO:0007669"/>
    <property type="project" value="TreeGrafter"/>
</dbReference>
<dbReference type="AlphaFoldDB" id="A0A9W7YAP4"/>
<feature type="region of interest" description="Disordered" evidence="1">
    <location>
        <begin position="780"/>
        <end position="859"/>
    </location>
</feature>
<gene>
    <name evidence="3" type="ORF">LPJ61_004425</name>
</gene>
<organism evidence="3 4">
    <name type="scientific">Coemansia biformis</name>
    <dbReference type="NCBI Taxonomy" id="1286918"/>
    <lineage>
        <taxon>Eukaryota</taxon>
        <taxon>Fungi</taxon>
        <taxon>Fungi incertae sedis</taxon>
        <taxon>Zoopagomycota</taxon>
        <taxon>Kickxellomycotina</taxon>
        <taxon>Kickxellomycetes</taxon>
        <taxon>Kickxellales</taxon>
        <taxon>Kickxellaceae</taxon>
        <taxon>Coemansia</taxon>
    </lineage>
</organism>
<dbReference type="InterPro" id="IPR024774">
    <property type="entry name" value="PH_dom-Mcp5-type"/>
</dbReference>
<dbReference type="PROSITE" id="PS50003">
    <property type="entry name" value="PH_DOMAIN"/>
    <property type="match status" value="1"/>
</dbReference>
<feature type="compositionally biased region" description="Polar residues" evidence="1">
    <location>
        <begin position="912"/>
        <end position="927"/>
    </location>
</feature>
<evidence type="ECO:0000313" key="3">
    <source>
        <dbReference type="EMBL" id="KAJ1727729.1"/>
    </source>
</evidence>
<dbReference type="GO" id="GO:0032065">
    <property type="term" value="P:maintenance of protein location in cell cortex"/>
    <property type="evidence" value="ECO:0007669"/>
    <property type="project" value="InterPro"/>
</dbReference>
<dbReference type="OrthoDB" id="2149224at2759"/>
<dbReference type="InterPro" id="IPR001849">
    <property type="entry name" value="PH_domain"/>
</dbReference>
<feature type="compositionally biased region" description="Pro residues" evidence="1">
    <location>
        <begin position="842"/>
        <end position="851"/>
    </location>
</feature>
<dbReference type="PANTHER" id="PTHR28190">
    <property type="entry name" value="NUCLEAR MIGRATION PROTEIN NUM1"/>
    <property type="match status" value="1"/>
</dbReference>
<feature type="compositionally biased region" description="Basic and acidic residues" evidence="1">
    <location>
        <begin position="787"/>
        <end position="796"/>
    </location>
</feature>
<feature type="compositionally biased region" description="Basic and acidic residues" evidence="1">
    <location>
        <begin position="879"/>
        <end position="889"/>
    </location>
</feature>
<feature type="domain" description="PH" evidence="2">
    <location>
        <begin position="643"/>
        <end position="762"/>
    </location>
</feature>
<proteinExistence type="predicted"/>
<feature type="non-terminal residue" evidence="3">
    <location>
        <position position="1"/>
    </location>
</feature>
<protein>
    <recommendedName>
        <fullName evidence="2">PH domain-containing protein</fullName>
    </recommendedName>
</protein>
<reference evidence="3" key="1">
    <citation type="submission" date="2022-07" db="EMBL/GenBank/DDBJ databases">
        <title>Phylogenomic reconstructions and comparative analyses of Kickxellomycotina fungi.</title>
        <authorList>
            <person name="Reynolds N.K."/>
            <person name="Stajich J.E."/>
            <person name="Barry K."/>
            <person name="Grigoriev I.V."/>
            <person name="Crous P."/>
            <person name="Smith M.E."/>
        </authorList>
    </citation>
    <scope>NUCLEOTIDE SEQUENCE</scope>
    <source>
        <strain evidence="3">BCRC 34381</strain>
    </source>
</reference>
<evidence type="ECO:0000259" key="2">
    <source>
        <dbReference type="PROSITE" id="PS50003"/>
    </source>
</evidence>
<dbReference type="InterPro" id="IPR053005">
    <property type="entry name" value="Nuclear_Pos-Cytoskel_Interact"/>
</dbReference>
<feature type="compositionally biased region" description="Basic and acidic residues" evidence="1">
    <location>
        <begin position="814"/>
        <end position="825"/>
    </location>
</feature>
<dbReference type="GO" id="GO:0005739">
    <property type="term" value="C:mitochondrion"/>
    <property type="evidence" value="ECO:0007669"/>
    <property type="project" value="TreeGrafter"/>
</dbReference>
<dbReference type="SMART" id="SM00233">
    <property type="entry name" value="PH"/>
    <property type="match status" value="1"/>
</dbReference>
<accession>A0A9W7YAP4</accession>
<dbReference type="EMBL" id="JANBOI010001001">
    <property type="protein sequence ID" value="KAJ1727729.1"/>
    <property type="molecule type" value="Genomic_DNA"/>
</dbReference>
<evidence type="ECO:0000313" key="4">
    <source>
        <dbReference type="Proteomes" id="UP001143981"/>
    </source>
</evidence>
<evidence type="ECO:0000256" key="1">
    <source>
        <dbReference type="SAM" id="MobiDB-lite"/>
    </source>
</evidence>